<feature type="region of interest" description="Disordered" evidence="1">
    <location>
        <begin position="1109"/>
        <end position="1143"/>
    </location>
</feature>
<comment type="caution">
    <text evidence="3">The sequence shown here is derived from an EMBL/GenBank/DDBJ whole genome shotgun (WGS) entry which is preliminary data.</text>
</comment>
<feature type="compositionally biased region" description="Basic and acidic residues" evidence="1">
    <location>
        <begin position="148"/>
        <end position="163"/>
    </location>
</feature>
<keyword evidence="2" id="KW-0472">Membrane</keyword>
<feature type="region of interest" description="Disordered" evidence="1">
    <location>
        <begin position="19"/>
        <end position="174"/>
    </location>
</feature>
<gene>
    <name evidence="3" type="ORF">FIE12Z_5913</name>
</gene>
<evidence type="ECO:0000313" key="4">
    <source>
        <dbReference type="Proteomes" id="UP000265631"/>
    </source>
</evidence>
<organism evidence="3 4">
    <name type="scientific">Fusarium flagelliforme</name>
    <dbReference type="NCBI Taxonomy" id="2675880"/>
    <lineage>
        <taxon>Eukaryota</taxon>
        <taxon>Fungi</taxon>
        <taxon>Dikarya</taxon>
        <taxon>Ascomycota</taxon>
        <taxon>Pezizomycotina</taxon>
        <taxon>Sordariomycetes</taxon>
        <taxon>Hypocreomycetidae</taxon>
        <taxon>Hypocreales</taxon>
        <taxon>Nectriaceae</taxon>
        <taxon>Fusarium</taxon>
        <taxon>Fusarium incarnatum-equiseti species complex</taxon>
    </lineage>
</organism>
<evidence type="ECO:0000313" key="3">
    <source>
        <dbReference type="EMBL" id="RFN49851.1"/>
    </source>
</evidence>
<keyword evidence="4" id="KW-1185">Reference proteome</keyword>
<dbReference type="AlphaFoldDB" id="A0A395MPG8"/>
<feature type="compositionally biased region" description="Polar residues" evidence="1">
    <location>
        <begin position="28"/>
        <end position="47"/>
    </location>
</feature>
<reference evidence="3 4" key="1">
    <citation type="journal article" date="2018" name="PLoS Pathog.">
        <title>Evolution of structural diversity of trichothecenes, a family of toxins produced by plant pathogenic and entomopathogenic fungi.</title>
        <authorList>
            <person name="Proctor R.H."/>
            <person name="McCormick S.P."/>
            <person name="Kim H.S."/>
            <person name="Cardoza R.E."/>
            <person name="Stanley A.M."/>
            <person name="Lindo L."/>
            <person name="Kelly A."/>
            <person name="Brown D.W."/>
            <person name="Lee T."/>
            <person name="Vaughan M.M."/>
            <person name="Alexander N.J."/>
            <person name="Busman M."/>
            <person name="Gutierrez S."/>
        </authorList>
    </citation>
    <scope>NUCLEOTIDE SEQUENCE [LARGE SCALE GENOMIC DNA]</scope>
    <source>
        <strain evidence="3 4">NRRL 13405</strain>
    </source>
</reference>
<accession>A0A395MPG8</accession>
<name>A0A395MPG8_9HYPO</name>
<sequence length="1251" mass="139885">MADPSTSSPFTYSDEYFIDSFQPPRRSNGINIFGNSSGYQSLMSSEGGQHEMSDLKTAPGSASGLGISMGSPPSQNQSPDPNHHHKLSPPETPHSYHNLMGESPRHPPEGSFSPRTSDMQGTPEPYSEIWAPSMPRSRGNSQTDIGGESEKVKEMPRTQEREITPSSSGQNVPKIVEPRKDTMDDDYDDEIFYKKFAEPPKGCSSDRDIHQPRSSWLSITIYILSIYSTVGSGIWLVTAILQPRWGHQIASGASLSPSTATTLAALLAKTIEMSFVTVFVSCLGQVLTRRAFIRKAQGMSLAEMTMRNWVIQPGSLITHFETLPSSSLTLLGMLSLTATLAAAFYTTASDAMVSPKLKSGSWVHKELEGYVKASYANAAHVRQDCPYLFNITEDIHAAESCMNVQFSGQSYRNLLNYMTVWTSINQNGTEIPSDLKKRPGGTTLLFDNTTLYSQWIETEHSDVAAQFEETGRIINNVTLALPHPGIYGAATLKKNGILQPDDLAGVGEYTIRAGVVSPSVNVLCVDMDRDELSPLVYTEWPNAKNNDTSVPGQKTGWAGWTGEVPQPVNSKDKPYYLNRTDVDDIFKWGPKYERRPPVFQMYPFDFNLLTNATVYAGDAIYTLGKTSGNKNYTLCQLRSWVSPNCSTEFSISGTAGASMNAHCEDDEDENAYHRSFPADQGWSFPSLDWKWLADQWRLSMDLNGGAVNNNASNARILTQLALHEPKMPASYPSMAEALAVYSSSLIMISAIDTPFRHYWDQDPKKYPLNVITDGPGFLQPFNASLITQEYTSGHTQGWQNIFYVILVLVFAINLFCLGYFMMRSGLVTDFTEPQNLFSLAINSPPSSSLHGSCGGGPEKRHLVVPWKVAFAPSANHYFFQDVTSGKEIDEGETPVPLLRQPKAILNLHKTTVLFRLLWSLIVLMEHFPVDCAFGCDHRLAFETFDSRHFTSTAVSEEWAKHQIEQVLSSYERARAVMSRQGIHELCSFLKTDARNTYLTNNTFDHTALIFHLILNKVRRRVAGVGKFLRGGPYPYYPYFFVVQAIFEEGGEALQKMYFTMEQHWGVRLDPKEPFYPHLDNAERERVLFMGRPDSENWISAVLRSSSRQSSSNSQIMAIDDDSSSSDVQESTNSSSNTAPDKYQQELINIQNEFGKRLSEVQSQIEKEKAGSWEATQRKFDEAYEKTKELHMHAAQAQKYTDKAQDHIAKAQECNDQAQQHAETAVEMAKLLMERFASVGGGERRSKRLRKN</sequence>
<dbReference type="EMBL" id="PXXK01000158">
    <property type="protein sequence ID" value="RFN49851.1"/>
    <property type="molecule type" value="Genomic_DNA"/>
</dbReference>
<feature type="compositionally biased region" description="Low complexity" evidence="1">
    <location>
        <begin position="71"/>
        <end position="80"/>
    </location>
</feature>
<keyword evidence="2" id="KW-1133">Transmembrane helix</keyword>
<evidence type="ECO:0000256" key="1">
    <source>
        <dbReference type="SAM" id="MobiDB-lite"/>
    </source>
</evidence>
<feature type="transmembrane region" description="Helical" evidence="2">
    <location>
        <begin position="801"/>
        <end position="820"/>
    </location>
</feature>
<evidence type="ECO:0000256" key="2">
    <source>
        <dbReference type="SAM" id="Phobius"/>
    </source>
</evidence>
<protein>
    <submittedName>
        <fullName evidence="3">Uncharacterized protein</fullName>
    </submittedName>
</protein>
<keyword evidence="2" id="KW-0812">Transmembrane</keyword>
<feature type="compositionally biased region" description="Low complexity" evidence="1">
    <location>
        <begin position="1124"/>
        <end position="1135"/>
    </location>
</feature>
<dbReference type="Proteomes" id="UP000265631">
    <property type="component" value="Unassembled WGS sequence"/>
</dbReference>
<dbReference type="STRING" id="2594813.A0A395MPG8"/>
<proteinExistence type="predicted"/>